<name>A0ABR3P7W6_9PEZI</name>
<dbReference type="InterPro" id="IPR038781">
    <property type="entry name" value="C365.16-ike"/>
</dbReference>
<protein>
    <recommendedName>
        <fullName evidence="4">Sequence orphan</fullName>
    </recommendedName>
</protein>
<sequence>MTSETDKMVQSPAASLEKAGSAVAARVDDIKNVEKEKESQWNTRNLGSRLGADAAAAVTAGVLVAPVITMIDKAIMENASGRAALVPSLKSSLKSLLLRPHTFLLTRPFFLVFSLYTTTYLTANTLDTATSTIRNTPPSTTTAGMNKFIATSTANLSICLYKDSQFAKMFGAASSSARPVGVASYALFTIRDCLTIFASFNLPPMIAPHLPASLDGPTSSLSRLGVAQFLAPAGLQLFSTPLHLLGLDLYNRAESVGWRSRMLKVGKDWLPSAIARMGRIIPAFGVGGVVNTGVRRELMGRIERV</sequence>
<organism evidence="2 3">
    <name type="scientific">Neodothiora populina</name>
    <dbReference type="NCBI Taxonomy" id="2781224"/>
    <lineage>
        <taxon>Eukaryota</taxon>
        <taxon>Fungi</taxon>
        <taxon>Dikarya</taxon>
        <taxon>Ascomycota</taxon>
        <taxon>Pezizomycotina</taxon>
        <taxon>Dothideomycetes</taxon>
        <taxon>Dothideomycetidae</taxon>
        <taxon>Dothideales</taxon>
        <taxon>Dothioraceae</taxon>
        <taxon>Neodothiora</taxon>
    </lineage>
</organism>
<comment type="caution">
    <text evidence="2">The sequence shown here is derived from an EMBL/GenBank/DDBJ whole genome shotgun (WGS) entry which is preliminary data.</text>
</comment>
<evidence type="ECO:0000256" key="1">
    <source>
        <dbReference type="SAM" id="MobiDB-lite"/>
    </source>
</evidence>
<reference evidence="2 3" key="1">
    <citation type="submission" date="2024-07" db="EMBL/GenBank/DDBJ databases">
        <title>Draft sequence of the Neodothiora populina.</title>
        <authorList>
            <person name="Drown D.D."/>
            <person name="Schuette U.S."/>
            <person name="Buechlein A.B."/>
            <person name="Rusch D.R."/>
            <person name="Winton L.W."/>
            <person name="Adams G.A."/>
        </authorList>
    </citation>
    <scope>NUCLEOTIDE SEQUENCE [LARGE SCALE GENOMIC DNA]</scope>
    <source>
        <strain evidence="2 3">CPC 39397</strain>
    </source>
</reference>
<proteinExistence type="predicted"/>
<evidence type="ECO:0008006" key="4">
    <source>
        <dbReference type="Google" id="ProtNLM"/>
    </source>
</evidence>
<evidence type="ECO:0000313" key="3">
    <source>
        <dbReference type="Proteomes" id="UP001562354"/>
    </source>
</evidence>
<evidence type="ECO:0000313" key="2">
    <source>
        <dbReference type="EMBL" id="KAL1302003.1"/>
    </source>
</evidence>
<feature type="region of interest" description="Disordered" evidence="1">
    <location>
        <begin position="1"/>
        <end position="21"/>
    </location>
</feature>
<dbReference type="PANTHER" id="PTHR37845:SF1">
    <property type="entry name" value="SEQUENCE ORPHAN"/>
    <property type="match status" value="1"/>
</dbReference>
<accession>A0ABR3P7W6</accession>
<dbReference type="RefSeq" id="XP_069198279.1">
    <property type="nucleotide sequence ID" value="XM_069341770.1"/>
</dbReference>
<dbReference type="PANTHER" id="PTHR37845">
    <property type="entry name" value="SEQUENCE ORPHAN"/>
    <property type="match status" value="1"/>
</dbReference>
<gene>
    <name evidence="2" type="ORF">AAFC00_002456</name>
</gene>
<keyword evidence="3" id="KW-1185">Reference proteome</keyword>
<dbReference type="EMBL" id="JBFMKM010000012">
    <property type="protein sequence ID" value="KAL1302003.1"/>
    <property type="molecule type" value="Genomic_DNA"/>
</dbReference>
<dbReference type="GeneID" id="95976158"/>
<dbReference type="Proteomes" id="UP001562354">
    <property type="component" value="Unassembled WGS sequence"/>
</dbReference>